<comment type="caution">
    <text evidence="3">The sequence shown here is derived from an EMBL/GenBank/DDBJ whole genome shotgun (WGS) entry which is preliminary data.</text>
</comment>
<dbReference type="EMBL" id="MBTG01000023">
    <property type="protein sequence ID" value="OPH53616.1"/>
    <property type="molecule type" value="Genomic_DNA"/>
</dbReference>
<dbReference type="InterPro" id="IPR050266">
    <property type="entry name" value="AB_hydrolase_sf"/>
</dbReference>
<reference evidence="4" key="1">
    <citation type="submission" date="2016-07" db="EMBL/GenBank/DDBJ databases">
        <authorList>
            <person name="Florea S."/>
            <person name="Webb J.S."/>
            <person name="Jaromczyk J."/>
            <person name="Schardl C.L."/>
        </authorList>
    </citation>
    <scope>NUCLEOTIDE SEQUENCE [LARGE SCALE GENOMIC DNA]</scope>
    <source>
        <strain evidence="4">CY1</strain>
    </source>
</reference>
<accession>A0A1V4HGB0</accession>
<dbReference type="PANTHER" id="PTHR43798:SF33">
    <property type="entry name" value="HYDROLASE, PUTATIVE (AFU_ORTHOLOGUE AFUA_2G14860)-RELATED"/>
    <property type="match status" value="1"/>
</dbReference>
<evidence type="ECO:0000259" key="2">
    <source>
        <dbReference type="Pfam" id="PF00561"/>
    </source>
</evidence>
<feature type="transmembrane region" description="Helical" evidence="1">
    <location>
        <begin position="12"/>
        <end position="32"/>
    </location>
</feature>
<dbReference type="GO" id="GO:0016787">
    <property type="term" value="F:hydrolase activity"/>
    <property type="evidence" value="ECO:0007669"/>
    <property type="project" value="UniProtKB-KW"/>
</dbReference>
<keyword evidence="1" id="KW-1133">Transmembrane helix</keyword>
<dbReference type="OrthoDB" id="1817159at2"/>
<name>A0A1V4HGB0_9BACL</name>
<dbReference type="STRING" id="1469647.BC351_06730"/>
<feature type="domain" description="AB hydrolase-1" evidence="2">
    <location>
        <begin position="66"/>
        <end position="171"/>
    </location>
</feature>
<evidence type="ECO:0000256" key="1">
    <source>
        <dbReference type="SAM" id="Phobius"/>
    </source>
</evidence>
<sequence>MKKIGKIILKTLGIIAILLALFITIVFIYNVISSKVEQGKIETYGQLIPVDGKHMNVVMEGKGEETVVLLPGLGTVAPGIDFKPLIKELSPFYKVVVIEPFGYGLSDVTEKERSTANIVSEIHQDLQSLQIDRYILMGHSISGIYGIDYVNKYANEVSAFIGIDSSVPTQSGTDVEIPTQLIKLLQKSGFARLQVELSANPYDSLPYDDKSKEQIKFLAYKNNANPSVLNEMKQVRSNFKEAEKLIFPKNLPVLLFVQANVDPTIMPNWIPLHEDQVKDSAHGKVILLEGGHNLHHTKSKELVESFREFMKK</sequence>
<dbReference type="GO" id="GO:0016020">
    <property type="term" value="C:membrane"/>
    <property type="evidence" value="ECO:0007669"/>
    <property type="project" value="TreeGrafter"/>
</dbReference>
<protein>
    <submittedName>
        <fullName evidence="3">Alpha/beta hydrolase</fullName>
    </submittedName>
</protein>
<dbReference type="Pfam" id="PF00561">
    <property type="entry name" value="Abhydrolase_1"/>
    <property type="match status" value="1"/>
</dbReference>
<dbReference type="AlphaFoldDB" id="A0A1V4HGB0"/>
<proteinExistence type="predicted"/>
<dbReference type="Proteomes" id="UP000190626">
    <property type="component" value="Unassembled WGS sequence"/>
</dbReference>
<dbReference type="Gene3D" id="3.40.50.1820">
    <property type="entry name" value="alpha/beta hydrolase"/>
    <property type="match status" value="1"/>
</dbReference>
<dbReference type="InterPro" id="IPR029058">
    <property type="entry name" value="AB_hydrolase_fold"/>
</dbReference>
<gene>
    <name evidence="3" type="ORF">BC351_06730</name>
</gene>
<keyword evidence="3" id="KW-0378">Hydrolase</keyword>
<dbReference type="PANTHER" id="PTHR43798">
    <property type="entry name" value="MONOACYLGLYCEROL LIPASE"/>
    <property type="match status" value="1"/>
</dbReference>
<keyword evidence="4" id="KW-1185">Reference proteome</keyword>
<evidence type="ECO:0000313" key="4">
    <source>
        <dbReference type="Proteomes" id="UP000190626"/>
    </source>
</evidence>
<evidence type="ECO:0000313" key="3">
    <source>
        <dbReference type="EMBL" id="OPH53616.1"/>
    </source>
</evidence>
<dbReference type="InterPro" id="IPR000073">
    <property type="entry name" value="AB_hydrolase_1"/>
</dbReference>
<keyword evidence="1" id="KW-0812">Transmembrane</keyword>
<organism evidence="3 4">
    <name type="scientific">Paenibacillus ferrarius</name>
    <dbReference type="NCBI Taxonomy" id="1469647"/>
    <lineage>
        <taxon>Bacteria</taxon>
        <taxon>Bacillati</taxon>
        <taxon>Bacillota</taxon>
        <taxon>Bacilli</taxon>
        <taxon>Bacillales</taxon>
        <taxon>Paenibacillaceae</taxon>
        <taxon>Paenibacillus</taxon>
    </lineage>
</organism>
<dbReference type="SUPFAM" id="SSF53474">
    <property type="entry name" value="alpha/beta-Hydrolases"/>
    <property type="match status" value="1"/>
</dbReference>
<keyword evidence="1" id="KW-0472">Membrane</keyword>